<dbReference type="PANTHER" id="PTHR36792">
    <property type="entry name" value="EXPRESSED PROTEIN"/>
    <property type="match status" value="1"/>
</dbReference>
<dbReference type="Gene3D" id="1.25.40.10">
    <property type="entry name" value="Tetratricopeptide repeat domain"/>
    <property type="match status" value="1"/>
</dbReference>
<name>A0AAW1I501_SAPOF</name>
<evidence type="ECO:0008006" key="4">
    <source>
        <dbReference type="Google" id="ProtNLM"/>
    </source>
</evidence>
<sequence length="142" mass="15803">MGKSLPSKQLKNFAKIISSNKIKNTQKQTKPTLTSHERVDELGQKMGDSGVTRVPLSMVVSNCVKRWFQATLKEAKNGEISMQMLVGQMYNSGYGVRKNHQKGRAWIARATKGRSSTWRASNKQPGFNASDSDSDDPKEARS</sequence>
<protein>
    <recommendedName>
        <fullName evidence="4">Sel1-like protein</fullName>
    </recommendedName>
</protein>
<proteinExistence type="predicted"/>
<comment type="caution">
    <text evidence="2">The sequence shown here is derived from an EMBL/GenBank/DDBJ whole genome shotgun (WGS) entry which is preliminary data.</text>
</comment>
<evidence type="ECO:0000313" key="2">
    <source>
        <dbReference type="EMBL" id="KAK9683665.1"/>
    </source>
</evidence>
<keyword evidence="3" id="KW-1185">Reference proteome</keyword>
<dbReference type="PANTHER" id="PTHR36792:SF15">
    <property type="entry name" value="SEL1 REPEAT-CONTAINING PROTEIN"/>
    <property type="match status" value="1"/>
</dbReference>
<accession>A0AAW1I501</accession>
<dbReference type="InterPro" id="IPR011990">
    <property type="entry name" value="TPR-like_helical_dom_sf"/>
</dbReference>
<gene>
    <name evidence="2" type="ORF">RND81_10G157500</name>
</gene>
<dbReference type="EMBL" id="JBDFQZ010000010">
    <property type="protein sequence ID" value="KAK9683665.1"/>
    <property type="molecule type" value="Genomic_DNA"/>
</dbReference>
<evidence type="ECO:0000313" key="3">
    <source>
        <dbReference type="Proteomes" id="UP001443914"/>
    </source>
</evidence>
<dbReference type="AlphaFoldDB" id="A0AAW1I501"/>
<reference evidence="2" key="1">
    <citation type="submission" date="2024-03" db="EMBL/GenBank/DDBJ databases">
        <title>WGS assembly of Saponaria officinalis var. Norfolk2.</title>
        <authorList>
            <person name="Jenkins J."/>
            <person name="Shu S."/>
            <person name="Grimwood J."/>
            <person name="Barry K."/>
            <person name="Goodstein D."/>
            <person name="Schmutz J."/>
            <person name="Leebens-Mack J."/>
            <person name="Osbourn A."/>
        </authorList>
    </citation>
    <scope>NUCLEOTIDE SEQUENCE [LARGE SCALE GENOMIC DNA]</scope>
    <source>
        <strain evidence="2">JIC</strain>
    </source>
</reference>
<evidence type="ECO:0000256" key="1">
    <source>
        <dbReference type="SAM" id="MobiDB-lite"/>
    </source>
</evidence>
<feature type="compositionally biased region" description="Polar residues" evidence="1">
    <location>
        <begin position="113"/>
        <end position="131"/>
    </location>
</feature>
<feature type="region of interest" description="Disordered" evidence="1">
    <location>
        <begin position="110"/>
        <end position="142"/>
    </location>
</feature>
<dbReference type="Proteomes" id="UP001443914">
    <property type="component" value="Unassembled WGS sequence"/>
</dbReference>
<organism evidence="2 3">
    <name type="scientific">Saponaria officinalis</name>
    <name type="common">Common soapwort</name>
    <name type="synonym">Lychnis saponaria</name>
    <dbReference type="NCBI Taxonomy" id="3572"/>
    <lineage>
        <taxon>Eukaryota</taxon>
        <taxon>Viridiplantae</taxon>
        <taxon>Streptophyta</taxon>
        <taxon>Embryophyta</taxon>
        <taxon>Tracheophyta</taxon>
        <taxon>Spermatophyta</taxon>
        <taxon>Magnoliopsida</taxon>
        <taxon>eudicotyledons</taxon>
        <taxon>Gunneridae</taxon>
        <taxon>Pentapetalae</taxon>
        <taxon>Caryophyllales</taxon>
        <taxon>Caryophyllaceae</taxon>
        <taxon>Caryophylleae</taxon>
        <taxon>Saponaria</taxon>
    </lineage>
</organism>